<dbReference type="RefSeq" id="WP_094396752.1">
    <property type="nucleotide sequence ID" value="NZ_CP016893.1"/>
</dbReference>
<dbReference type="GO" id="GO:0097367">
    <property type="term" value="F:carbohydrate derivative binding"/>
    <property type="evidence" value="ECO:0007669"/>
    <property type="project" value="InterPro"/>
</dbReference>
<organism evidence="6 7">
    <name type="scientific">Thermoanaerobacterium thermosaccharolyticum</name>
    <name type="common">Clostridium thermosaccharolyticum</name>
    <dbReference type="NCBI Taxonomy" id="1517"/>
    <lineage>
        <taxon>Bacteria</taxon>
        <taxon>Bacillati</taxon>
        <taxon>Bacillota</taxon>
        <taxon>Clostridia</taxon>
        <taxon>Thermoanaerobacterales</taxon>
        <taxon>Thermoanaerobacteraceae</taxon>
        <taxon>Thermoanaerobacterium</taxon>
    </lineage>
</organism>
<keyword evidence="1" id="KW-0805">Transcription regulation</keyword>
<evidence type="ECO:0000313" key="7">
    <source>
        <dbReference type="Proteomes" id="UP000214975"/>
    </source>
</evidence>
<dbReference type="GO" id="GO:1901135">
    <property type="term" value="P:carbohydrate derivative metabolic process"/>
    <property type="evidence" value="ECO:0007669"/>
    <property type="project" value="InterPro"/>
</dbReference>
<evidence type="ECO:0000256" key="1">
    <source>
        <dbReference type="ARBA" id="ARBA00023015"/>
    </source>
</evidence>
<accession>A0A223HVN2</accession>
<evidence type="ECO:0000259" key="4">
    <source>
        <dbReference type="PROSITE" id="PS51071"/>
    </source>
</evidence>
<evidence type="ECO:0000256" key="3">
    <source>
        <dbReference type="ARBA" id="ARBA00023163"/>
    </source>
</evidence>
<gene>
    <name evidence="6" type="ORF">Thert_00297</name>
</gene>
<dbReference type="CDD" id="cd05013">
    <property type="entry name" value="SIS_RpiR"/>
    <property type="match status" value="1"/>
</dbReference>
<dbReference type="GO" id="GO:0003677">
    <property type="term" value="F:DNA binding"/>
    <property type="evidence" value="ECO:0007669"/>
    <property type="project" value="UniProtKB-KW"/>
</dbReference>
<dbReference type="EMBL" id="CP016893">
    <property type="protein sequence ID" value="AST56518.1"/>
    <property type="molecule type" value="Genomic_DNA"/>
</dbReference>
<dbReference type="GO" id="GO:0003700">
    <property type="term" value="F:DNA-binding transcription factor activity"/>
    <property type="evidence" value="ECO:0007669"/>
    <property type="project" value="InterPro"/>
</dbReference>
<dbReference type="InterPro" id="IPR047640">
    <property type="entry name" value="RpiR-like"/>
</dbReference>
<dbReference type="InterPro" id="IPR009057">
    <property type="entry name" value="Homeodomain-like_sf"/>
</dbReference>
<dbReference type="Gene3D" id="1.10.10.10">
    <property type="entry name" value="Winged helix-like DNA-binding domain superfamily/Winged helix DNA-binding domain"/>
    <property type="match status" value="1"/>
</dbReference>
<dbReference type="InterPro" id="IPR000281">
    <property type="entry name" value="HTH_RpiR"/>
</dbReference>
<dbReference type="InterPro" id="IPR001347">
    <property type="entry name" value="SIS_dom"/>
</dbReference>
<protein>
    <submittedName>
        <fullName evidence="6">RpiR family transcriptional regulator</fullName>
    </submittedName>
</protein>
<evidence type="ECO:0000313" key="6">
    <source>
        <dbReference type="EMBL" id="AST56518.1"/>
    </source>
</evidence>
<sequence length="283" mass="30898">MQEQNNIVLKIRSVYNSLTNAEKKVADYVLENAEEVLYSSITELAEKINVGETTIIRFCKHIGLSGFQDFKLNIAKETTSPETSIHESITFDDSVDVLLQKITTENSMAISNTTKMLSISELEKAVDEIVKANKIEIYGVGASGYTVLDAKYKFMRLGLNVDANLDPHIQAISAVNLKEGDVAIGISFSGSTKDTVETCKLAKEAGAKVICITNYARSPITAVADIVLLTSAKETPLRSGALTSKIAQLHILDILYTCIAVKMKDKAVQNLNKTAKAVLDKLY</sequence>
<dbReference type="InterPro" id="IPR035472">
    <property type="entry name" value="RpiR-like_SIS"/>
</dbReference>
<dbReference type="InterPro" id="IPR046348">
    <property type="entry name" value="SIS_dom_sf"/>
</dbReference>
<feature type="domain" description="SIS" evidence="5">
    <location>
        <begin position="125"/>
        <end position="265"/>
    </location>
</feature>
<dbReference type="Gene3D" id="3.40.50.10490">
    <property type="entry name" value="Glucose-6-phosphate isomerase like protein, domain 1"/>
    <property type="match status" value="1"/>
</dbReference>
<evidence type="ECO:0000256" key="2">
    <source>
        <dbReference type="ARBA" id="ARBA00023125"/>
    </source>
</evidence>
<dbReference type="Proteomes" id="UP000214975">
    <property type="component" value="Chromosome"/>
</dbReference>
<name>A0A223HVN2_THETR</name>
<dbReference type="PROSITE" id="PS51071">
    <property type="entry name" value="HTH_RPIR"/>
    <property type="match status" value="1"/>
</dbReference>
<proteinExistence type="predicted"/>
<dbReference type="PANTHER" id="PTHR30514">
    <property type="entry name" value="GLUCOKINASE"/>
    <property type="match status" value="1"/>
</dbReference>
<dbReference type="AlphaFoldDB" id="A0A223HVN2"/>
<dbReference type="PANTHER" id="PTHR30514:SF1">
    <property type="entry name" value="HTH-TYPE TRANSCRIPTIONAL REGULATOR HEXR-RELATED"/>
    <property type="match status" value="1"/>
</dbReference>
<dbReference type="SUPFAM" id="SSF53697">
    <property type="entry name" value="SIS domain"/>
    <property type="match status" value="1"/>
</dbReference>
<keyword evidence="2" id="KW-0238">DNA-binding</keyword>
<dbReference type="PROSITE" id="PS51464">
    <property type="entry name" value="SIS"/>
    <property type="match status" value="1"/>
</dbReference>
<feature type="domain" description="HTH rpiR-type" evidence="4">
    <location>
        <begin position="5"/>
        <end position="81"/>
    </location>
</feature>
<dbReference type="Pfam" id="PF01380">
    <property type="entry name" value="SIS"/>
    <property type="match status" value="1"/>
</dbReference>
<dbReference type="InterPro" id="IPR036388">
    <property type="entry name" value="WH-like_DNA-bd_sf"/>
</dbReference>
<reference evidence="6 7" key="1">
    <citation type="submission" date="2016-08" db="EMBL/GenBank/DDBJ databases">
        <title>A novel genetic cassette of butanologenic Thermoanaerobacterium thermosaccharolyticum that directly convert cellulose to butanol.</title>
        <authorList>
            <person name="Li T."/>
            <person name="He J."/>
        </authorList>
    </citation>
    <scope>NUCLEOTIDE SEQUENCE [LARGE SCALE GENOMIC DNA]</scope>
    <source>
        <strain evidence="6 7">TG57</strain>
    </source>
</reference>
<keyword evidence="3" id="KW-0804">Transcription</keyword>
<dbReference type="SUPFAM" id="SSF46689">
    <property type="entry name" value="Homeodomain-like"/>
    <property type="match status" value="1"/>
</dbReference>
<dbReference type="Pfam" id="PF01418">
    <property type="entry name" value="HTH_6"/>
    <property type="match status" value="1"/>
</dbReference>
<evidence type="ECO:0000259" key="5">
    <source>
        <dbReference type="PROSITE" id="PS51464"/>
    </source>
</evidence>